<dbReference type="PANTHER" id="PTHR47058:SF3">
    <property type="entry name" value="REPLICATION PROTEIN A 14 KDA SUBUNIT A-RELATED"/>
    <property type="match status" value="1"/>
</dbReference>
<dbReference type="SUPFAM" id="SSF50249">
    <property type="entry name" value="Nucleic acid-binding proteins"/>
    <property type="match status" value="1"/>
</dbReference>
<evidence type="ECO:0000256" key="3">
    <source>
        <dbReference type="ARBA" id="ARBA00023242"/>
    </source>
</evidence>
<dbReference type="GO" id="GO:0003677">
    <property type="term" value="F:DNA binding"/>
    <property type="evidence" value="ECO:0007669"/>
    <property type="project" value="InterPro"/>
</dbReference>
<dbReference type="GO" id="GO:0006260">
    <property type="term" value="P:DNA replication"/>
    <property type="evidence" value="ECO:0007669"/>
    <property type="project" value="InterPro"/>
</dbReference>
<dbReference type="Pfam" id="PF08661">
    <property type="entry name" value="Rep_fac-A_3"/>
    <property type="match status" value="1"/>
</dbReference>
<sequence length="107" mass="11884">MDTSNPTPRVNGALLRHHIGRKVLLVGEVLSLEEGYVRMLGSDQVPVTVKVNDKSPFQTKYAEVLGLVDGENSVVAEQHIPFGDNFELNNYNELVLLSNSENRSLFC</sequence>
<dbReference type="CDD" id="cd04479">
    <property type="entry name" value="RPA3"/>
    <property type="match status" value="1"/>
</dbReference>
<reference evidence="4" key="1">
    <citation type="submission" date="2014-05" db="EMBL/GenBank/DDBJ databases">
        <title>The transcriptome of the halophilic microalga Tetraselmis sp. GSL018 isolated from the Great Salt Lake, Utah.</title>
        <authorList>
            <person name="Jinkerson R.E."/>
            <person name="D'Adamo S."/>
            <person name="Posewitz M.C."/>
        </authorList>
    </citation>
    <scope>NUCLEOTIDE SEQUENCE</scope>
    <source>
        <strain evidence="4">GSL018</strain>
    </source>
</reference>
<dbReference type="GO" id="GO:0006281">
    <property type="term" value="P:DNA repair"/>
    <property type="evidence" value="ECO:0007669"/>
    <property type="project" value="InterPro"/>
</dbReference>
<dbReference type="PANTHER" id="PTHR47058">
    <property type="entry name" value="REPLICATION PROTEIN A 14 KDA SUBUNIT A-RELATED"/>
    <property type="match status" value="1"/>
</dbReference>
<keyword evidence="3" id="KW-0539">Nucleus</keyword>
<evidence type="ECO:0000256" key="2">
    <source>
        <dbReference type="ARBA" id="ARBA00009761"/>
    </source>
</evidence>
<dbReference type="Gene3D" id="2.40.50.140">
    <property type="entry name" value="Nucleic acid-binding proteins"/>
    <property type="match status" value="1"/>
</dbReference>
<accession>A0A061S1Z6</accession>
<gene>
    <name evidence="4" type="primary">RPA3</name>
    <name evidence="4" type="ORF">TSPGSL018_13398</name>
</gene>
<dbReference type="GO" id="GO:0031981">
    <property type="term" value="C:nuclear lumen"/>
    <property type="evidence" value="ECO:0007669"/>
    <property type="project" value="UniProtKB-ARBA"/>
</dbReference>
<dbReference type="InterPro" id="IPR012340">
    <property type="entry name" value="NA-bd_OB-fold"/>
</dbReference>
<proteinExistence type="inferred from homology"/>
<evidence type="ECO:0000313" key="4">
    <source>
        <dbReference type="EMBL" id="JAC79152.1"/>
    </source>
</evidence>
<dbReference type="EMBL" id="GBEZ01006229">
    <property type="protein sequence ID" value="JAC79152.1"/>
    <property type="molecule type" value="Transcribed_RNA"/>
</dbReference>
<comment type="subcellular location">
    <subcellularLocation>
        <location evidence="1">Nucleus</location>
    </subcellularLocation>
</comment>
<dbReference type="GO" id="GO:0006310">
    <property type="term" value="P:DNA recombination"/>
    <property type="evidence" value="ECO:0007669"/>
    <property type="project" value="InterPro"/>
</dbReference>
<dbReference type="InterPro" id="IPR013970">
    <property type="entry name" value="Rfa2"/>
</dbReference>
<comment type="similarity">
    <text evidence="2">Belongs to the replication factor A protein 3 family.</text>
</comment>
<evidence type="ECO:0000256" key="1">
    <source>
        <dbReference type="ARBA" id="ARBA00004123"/>
    </source>
</evidence>
<dbReference type="AlphaFoldDB" id="A0A061S1Z6"/>
<protein>
    <submittedName>
        <fullName evidence="4">Replication factor A3</fullName>
    </submittedName>
</protein>
<organism evidence="4">
    <name type="scientific">Tetraselmis sp. GSL018</name>
    <dbReference type="NCBI Taxonomy" id="582737"/>
    <lineage>
        <taxon>Eukaryota</taxon>
        <taxon>Viridiplantae</taxon>
        <taxon>Chlorophyta</taxon>
        <taxon>core chlorophytes</taxon>
        <taxon>Chlorodendrophyceae</taxon>
        <taxon>Chlorodendrales</taxon>
        <taxon>Chlorodendraceae</taxon>
        <taxon>Tetraselmis</taxon>
    </lineage>
</organism>
<name>A0A061S1Z6_9CHLO</name>